<evidence type="ECO:0000259" key="2">
    <source>
        <dbReference type="Pfam" id="PF00263"/>
    </source>
</evidence>
<dbReference type="InterPro" id="IPR050810">
    <property type="entry name" value="Bact_Secretion_Sys_Channel"/>
</dbReference>
<dbReference type="Pfam" id="PF13629">
    <property type="entry name" value="T2SS-T3SS_pil_N"/>
    <property type="match status" value="1"/>
</dbReference>
<dbReference type="PRINTS" id="PR00811">
    <property type="entry name" value="BCTERIALGSPD"/>
</dbReference>
<dbReference type="InterPro" id="IPR032789">
    <property type="entry name" value="T2SS-T3SS_pil_N"/>
</dbReference>
<keyword evidence="5" id="KW-1185">Reference proteome</keyword>
<dbReference type="InterPro" id="IPR004846">
    <property type="entry name" value="T2SS/T3SS_dom"/>
</dbReference>
<reference evidence="4" key="1">
    <citation type="submission" date="2020-10" db="EMBL/GenBank/DDBJ databases">
        <title>Phylogeny of dyella-like bacteria.</title>
        <authorList>
            <person name="Fu J."/>
        </authorList>
    </citation>
    <scope>NUCLEOTIDE SEQUENCE</scope>
    <source>
        <strain evidence="4">DHON07</strain>
    </source>
</reference>
<dbReference type="PANTHER" id="PTHR30332:SF17">
    <property type="entry name" value="TYPE IV PILIATION SYSTEM PROTEIN DR_0774-RELATED"/>
    <property type="match status" value="1"/>
</dbReference>
<comment type="caution">
    <text evidence="4">The sequence shown here is derived from an EMBL/GenBank/DDBJ whole genome shotgun (WGS) entry which is preliminary data.</text>
</comment>
<evidence type="ECO:0000313" key="4">
    <source>
        <dbReference type="EMBL" id="MBM7131527.1"/>
    </source>
</evidence>
<feature type="domain" description="Type II/III secretion system secretin-like" evidence="2">
    <location>
        <begin position="263"/>
        <end position="421"/>
    </location>
</feature>
<dbReference type="InterPro" id="IPR001775">
    <property type="entry name" value="GspD/PilQ"/>
</dbReference>
<dbReference type="Proteomes" id="UP001430193">
    <property type="component" value="Unassembled WGS sequence"/>
</dbReference>
<dbReference type="EMBL" id="JADIKF010000040">
    <property type="protein sequence ID" value="MBM7131527.1"/>
    <property type="molecule type" value="Genomic_DNA"/>
</dbReference>
<protein>
    <submittedName>
        <fullName evidence="4">Pilus assembly protein N-terminal domain-containing protein</fullName>
    </submittedName>
</protein>
<dbReference type="Pfam" id="PF00263">
    <property type="entry name" value="Secretin"/>
    <property type="match status" value="1"/>
</dbReference>
<dbReference type="RefSeq" id="WP_204633087.1">
    <property type="nucleotide sequence ID" value="NZ_BSOC01000001.1"/>
</dbReference>
<organism evidence="4 5">
    <name type="scientific">Dyella mobilis</name>
    <dbReference type="NCBI Taxonomy" id="1849582"/>
    <lineage>
        <taxon>Bacteria</taxon>
        <taxon>Pseudomonadati</taxon>
        <taxon>Pseudomonadota</taxon>
        <taxon>Gammaproteobacteria</taxon>
        <taxon>Lysobacterales</taxon>
        <taxon>Rhodanobacteraceae</taxon>
        <taxon>Dyella</taxon>
    </lineage>
</organism>
<proteinExistence type="inferred from homology"/>
<sequence>MDIRAKDKGYARGFIALLTVSLLIFARFVPIARAEAVVIPDQITMYAGQALVQNAPGSLTRVAVGDGKLMTVKVLGDRQMVLIATKEGDTSLQLWMADGTQRSVAVHIVVGNTDQVADLVRQLLGSGSPISVNAVGGSVVLSGNNLSPTDVAHVAAIRKLYPQVLDFTSANAVNMQPMVEMKVRIMEFDKTALNQIGIQWDSVIAGPSGGLVHDWVTNPYYRVMSSGFNGVDGTGAAASLPVRVPGTASYFGIATSIGSQINLLEQDGKAWELASPQLSARSGGTADFLVGGQVPIPISSGVLGQVQVDYKDYGIKLHIAPVVNSDGEISTDLSTEISRIDPTVTVQGYPGFVTRRTDTQVNVHEGQTIVISGLVDAQGAKNFDKFPGLGDLPILGPLFRSRNFQAKRTELVVFVTPVVVDANSPENKKEIEHSDRLRDDFRKTIGSDIVD</sequence>
<accession>A0ABS2KK42</accession>
<evidence type="ECO:0000259" key="3">
    <source>
        <dbReference type="Pfam" id="PF13629"/>
    </source>
</evidence>
<evidence type="ECO:0000256" key="1">
    <source>
        <dbReference type="RuleBase" id="RU004003"/>
    </source>
</evidence>
<feature type="domain" description="Pilus formation protein N-terminal" evidence="3">
    <location>
        <begin position="41"/>
        <end position="109"/>
    </location>
</feature>
<comment type="similarity">
    <text evidence="1">Belongs to the bacterial secretin family.</text>
</comment>
<dbReference type="PANTHER" id="PTHR30332">
    <property type="entry name" value="PROBABLE GENERAL SECRETION PATHWAY PROTEIN D"/>
    <property type="match status" value="1"/>
</dbReference>
<gene>
    <name evidence="4" type="ORF">ISS99_18550</name>
</gene>
<name>A0ABS2KK42_9GAMM</name>
<evidence type="ECO:0000313" key="5">
    <source>
        <dbReference type="Proteomes" id="UP001430193"/>
    </source>
</evidence>